<name>A0A9W7LPL3_HIBTR</name>
<evidence type="ECO:0000313" key="1">
    <source>
        <dbReference type="EMBL" id="GMI70835.1"/>
    </source>
</evidence>
<sequence>MERLAHSIREKVSCGAWKPIRLVRHGPPISHLFFADDMILFSEASASQVAIIEEVLRSFSAASGQKVSIAKTSIFFSKNVEHDLSVAISSRFGFCRVSDLGKYLGVPLLHKRVTRASYHFIVQRVRDKLSGWMAKSLSLAGRITLAKSVLSAIPYYAMQSSFLPKGTCRDIESLIRNFIWGKDEGRGVCIL</sequence>
<protein>
    <recommendedName>
        <fullName evidence="3">Reverse transcriptase</fullName>
    </recommendedName>
</protein>
<proteinExistence type="predicted"/>
<dbReference type="Proteomes" id="UP001165190">
    <property type="component" value="Unassembled WGS sequence"/>
</dbReference>
<keyword evidence="2" id="KW-1185">Reference proteome</keyword>
<dbReference type="OrthoDB" id="1434716at2759"/>
<gene>
    <name evidence="1" type="ORF">HRI_000752800</name>
</gene>
<dbReference type="PANTHER" id="PTHR33116:SF86">
    <property type="entry name" value="REVERSE TRANSCRIPTASE DOMAIN-CONTAINING PROTEIN"/>
    <property type="match status" value="1"/>
</dbReference>
<dbReference type="AlphaFoldDB" id="A0A9W7LPL3"/>
<evidence type="ECO:0008006" key="3">
    <source>
        <dbReference type="Google" id="ProtNLM"/>
    </source>
</evidence>
<reference evidence="1" key="1">
    <citation type="submission" date="2023-05" db="EMBL/GenBank/DDBJ databases">
        <title>Genome and transcriptome analyses reveal genes involved in the formation of fine ridges on petal epidermal cells in Hibiscus trionum.</title>
        <authorList>
            <person name="Koshimizu S."/>
            <person name="Masuda S."/>
            <person name="Ishii T."/>
            <person name="Shirasu K."/>
            <person name="Hoshino A."/>
            <person name="Arita M."/>
        </authorList>
    </citation>
    <scope>NUCLEOTIDE SEQUENCE</scope>
    <source>
        <strain evidence="1">Hamamatsu line</strain>
    </source>
</reference>
<dbReference type="PANTHER" id="PTHR33116">
    <property type="entry name" value="REVERSE TRANSCRIPTASE ZINC-BINDING DOMAIN-CONTAINING PROTEIN-RELATED-RELATED"/>
    <property type="match status" value="1"/>
</dbReference>
<organism evidence="1 2">
    <name type="scientific">Hibiscus trionum</name>
    <name type="common">Flower of an hour</name>
    <dbReference type="NCBI Taxonomy" id="183268"/>
    <lineage>
        <taxon>Eukaryota</taxon>
        <taxon>Viridiplantae</taxon>
        <taxon>Streptophyta</taxon>
        <taxon>Embryophyta</taxon>
        <taxon>Tracheophyta</taxon>
        <taxon>Spermatophyta</taxon>
        <taxon>Magnoliopsida</taxon>
        <taxon>eudicotyledons</taxon>
        <taxon>Gunneridae</taxon>
        <taxon>Pentapetalae</taxon>
        <taxon>rosids</taxon>
        <taxon>malvids</taxon>
        <taxon>Malvales</taxon>
        <taxon>Malvaceae</taxon>
        <taxon>Malvoideae</taxon>
        <taxon>Hibiscus</taxon>
    </lineage>
</organism>
<comment type="caution">
    <text evidence="1">The sequence shown here is derived from an EMBL/GenBank/DDBJ whole genome shotgun (WGS) entry which is preliminary data.</text>
</comment>
<dbReference type="EMBL" id="BSYR01000009">
    <property type="protein sequence ID" value="GMI70835.1"/>
    <property type="molecule type" value="Genomic_DNA"/>
</dbReference>
<evidence type="ECO:0000313" key="2">
    <source>
        <dbReference type="Proteomes" id="UP001165190"/>
    </source>
</evidence>
<accession>A0A9W7LPL3</accession>